<keyword evidence="4" id="KW-0732">Signal</keyword>
<dbReference type="SUPFAM" id="SSF117281">
    <property type="entry name" value="Kelch motif"/>
    <property type="match status" value="1"/>
</dbReference>
<evidence type="ECO:0000313" key="5">
    <source>
        <dbReference type="EMBL" id="KAK1744147.1"/>
    </source>
</evidence>
<dbReference type="InterPro" id="IPR015915">
    <property type="entry name" value="Kelch-typ_b-propeller"/>
</dbReference>
<dbReference type="Gene3D" id="2.120.10.80">
    <property type="entry name" value="Kelch-type beta propeller"/>
    <property type="match status" value="1"/>
</dbReference>
<comment type="caution">
    <text evidence="5">The sequence shown here is derived from an EMBL/GenBank/DDBJ whole genome shotgun (WGS) entry which is preliminary data.</text>
</comment>
<dbReference type="Proteomes" id="UP001224775">
    <property type="component" value="Unassembled WGS sequence"/>
</dbReference>
<proteinExistence type="predicted"/>
<keyword evidence="6" id="KW-1185">Reference proteome</keyword>
<evidence type="ECO:0000256" key="1">
    <source>
        <dbReference type="ARBA" id="ARBA00022441"/>
    </source>
</evidence>
<dbReference type="AlphaFoldDB" id="A0AAD9DEE8"/>
<feature type="chain" id="PRO_5042271589" evidence="4">
    <location>
        <begin position="26"/>
        <end position="389"/>
    </location>
</feature>
<gene>
    <name evidence="5" type="ORF">QTG54_004680</name>
</gene>
<accession>A0AAD9DEE8</accession>
<sequence>MSIRIFLAVAALLLSNHALITTTYAETDPWSYLSIRLPSTLSDMAITHATYGGTNSTRDGPADEMATADSESTAQDQTNLCIQSYSSQDTVPSMDGEFKTLADMPRERARHASVQVWTQQVCVIGGRDLTDTLVAEIDCYDPNTDYWTTIGKLPEEYMTSDCAAFAMGNSIYLIGVIVIDVSNLNDIKFIRGPSLGTKRGDIDVAVLDDELLEPLNKVEQLTIGSKTWIPVDALNEERGGKQLVTLKGKIYALGGEQRVDVDGIMKEELLDLVQTVDVLDTVEVLDPKQDVHGGKSEWRVSGVMPSSLVRFGASEWEWGLDGIIFVFGGQSSYDADCECFRSTDKVMVFDASRAFKNDESNSASTSLAVKDFAAYYHMTIFACAGLVWL</sequence>
<evidence type="ECO:0000256" key="3">
    <source>
        <dbReference type="SAM" id="MobiDB-lite"/>
    </source>
</evidence>
<organism evidence="5 6">
    <name type="scientific">Skeletonema marinoi</name>
    <dbReference type="NCBI Taxonomy" id="267567"/>
    <lineage>
        <taxon>Eukaryota</taxon>
        <taxon>Sar</taxon>
        <taxon>Stramenopiles</taxon>
        <taxon>Ochrophyta</taxon>
        <taxon>Bacillariophyta</taxon>
        <taxon>Coscinodiscophyceae</taxon>
        <taxon>Thalassiosirophycidae</taxon>
        <taxon>Thalassiosirales</taxon>
        <taxon>Skeletonemataceae</taxon>
        <taxon>Skeletonema</taxon>
        <taxon>Skeletonema marinoi-dohrnii complex</taxon>
    </lineage>
</organism>
<feature type="region of interest" description="Disordered" evidence="3">
    <location>
        <begin position="52"/>
        <end position="73"/>
    </location>
</feature>
<protein>
    <submittedName>
        <fullName evidence="5">Kelch repeat-containing protein</fullName>
    </submittedName>
</protein>
<keyword evidence="1" id="KW-0880">Kelch repeat</keyword>
<evidence type="ECO:0000256" key="4">
    <source>
        <dbReference type="SAM" id="SignalP"/>
    </source>
</evidence>
<evidence type="ECO:0000313" key="6">
    <source>
        <dbReference type="Proteomes" id="UP001224775"/>
    </source>
</evidence>
<name>A0AAD9DEE8_9STRA</name>
<dbReference type="PANTHER" id="PTHR24412">
    <property type="entry name" value="KELCH PROTEIN"/>
    <property type="match status" value="1"/>
</dbReference>
<feature type="signal peptide" evidence="4">
    <location>
        <begin position="1"/>
        <end position="25"/>
    </location>
</feature>
<dbReference type="EMBL" id="JATAAI010000007">
    <property type="protein sequence ID" value="KAK1744147.1"/>
    <property type="molecule type" value="Genomic_DNA"/>
</dbReference>
<dbReference type="PANTHER" id="PTHR24412:SF489">
    <property type="entry name" value="RING FINGER DOMAIN AND KELCH REPEAT-CONTAINING PROTEIN DDB_G0271372"/>
    <property type="match status" value="1"/>
</dbReference>
<evidence type="ECO:0000256" key="2">
    <source>
        <dbReference type="ARBA" id="ARBA00022737"/>
    </source>
</evidence>
<keyword evidence="2" id="KW-0677">Repeat</keyword>
<reference evidence="5" key="1">
    <citation type="submission" date="2023-06" db="EMBL/GenBank/DDBJ databases">
        <title>Survivors Of The Sea: Transcriptome response of Skeletonema marinoi to long-term dormancy.</title>
        <authorList>
            <person name="Pinder M.I.M."/>
            <person name="Kourtchenko O."/>
            <person name="Robertson E.K."/>
            <person name="Larsson T."/>
            <person name="Maumus F."/>
            <person name="Osuna-Cruz C.M."/>
            <person name="Vancaester E."/>
            <person name="Stenow R."/>
            <person name="Vandepoele K."/>
            <person name="Ploug H."/>
            <person name="Bruchert V."/>
            <person name="Godhe A."/>
            <person name="Topel M."/>
        </authorList>
    </citation>
    <scope>NUCLEOTIDE SEQUENCE</scope>
    <source>
        <strain evidence="5">R05AC</strain>
    </source>
</reference>